<protein>
    <recommendedName>
        <fullName evidence="2">Amine oxidase</fullName>
        <ecNumber evidence="2">1.4.3.-</ecNumber>
    </recommendedName>
</protein>
<dbReference type="GO" id="GO:0008131">
    <property type="term" value="F:primary methylamine oxidase activity"/>
    <property type="evidence" value="ECO:0007669"/>
    <property type="project" value="InterPro"/>
</dbReference>
<dbReference type="SUPFAM" id="SSF49998">
    <property type="entry name" value="Amine oxidase catalytic domain"/>
    <property type="match status" value="1"/>
</dbReference>
<dbReference type="GO" id="GO:0005886">
    <property type="term" value="C:plasma membrane"/>
    <property type="evidence" value="ECO:0007669"/>
    <property type="project" value="TreeGrafter"/>
</dbReference>
<feature type="modified residue" description="2',4',5'-topaquinone" evidence="1">
    <location>
        <position position="17"/>
    </location>
</feature>
<dbReference type="GO" id="GO:0005507">
    <property type="term" value="F:copper ion binding"/>
    <property type="evidence" value="ECO:0007669"/>
    <property type="project" value="InterPro"/>
</dbReference>
<keyword evidence="5" id="KW-1185">Reference proteome</keyword>
<organism evidence="4 5">
    <name type="scientific">Meleagris gallopavo</name>
    <name type="common">Wild turkey</name>
    <dbReference type="NCBI Taxonomy" id="9103"/>
    <lineage>
        <taxon>Eukaryota</taxon>
        <taxon>Metazoa</taxon>
        <taxon>Chordata</taxon>
        <taxon>Craniata</taxon>
        <taxon>Vertebrata</taxon>
        <taxon>Euteleostomi</taxon>
        <taxon>Archelosauria</taxon>
        <taxon>Archosauria</taxon>
        <taxon>Dinosauria</taxon>
        <taxon>Saurischia</taxon>
        <taxon>Theropoda</taxon>
        <taxon>Coelurosauria</taxon>
        <taxon>Aves</taxon>
        <taxon>Neognathae</taxon>
        <taxon>Galloanserae</taxon>
        <taxon>Galliformes</taxon>
        <taxon>Phasianidae</taxon>
        <taxon>Meleagridinae</taxon>
        <taxon>Meleagris</taxon>
    </lineage>
</organism>
<evidence type="ECO:0000256" key="2">
    <source>
        <dbReference type="RuleBase" id="RU000672"/>
    </source>
</evidence>
<proteinExistence type="inferred from homology"/>
<dbReference type="InParanoid" id="A0A803YS14"/>
<dbReference type="EC" id="1.4.3.-" evidence="2"/>
<dbReference type="InterPro" id="IPR036460">
    <property type="entry name" value="Cu_amine_oxidase_C_sf"/>
</dbReference>
<sequence>MVNSALVLRSITTVGNYDYVWDFIFYQNGAIEGKVQATGYTSSSFFHGNGLQYGNRVWEHTLGTIHTHFVNYRVDLDVGEVKNSLVAHDMAFEVAQAPWNPEQQIERPRLTEKALDTEDQAWGHQRGYRIQIISFAGDHIPEASSMERAISWARSDCSDGVAEYSAMPPASLTEAVLQGRSPWGGKGLVQPGALFTP</sequence>
<keyword evidence="1 2" id="KW-0801">TPQ</keyword>
<dbReference type="GO" id="GO:0009308">
    <property type="term" value="P:amine metabolic process"/>
    <property type="evidence" value="ECO:0007669"/>
    <property type="project" value="UniProtKB-UniRule"/>
</dbReference>
<evidence type="ECO:0000313" key="5">
    <source>
        <dbReference type="Proteomes" id="UP000001645"/>
    </source>
</evidence>
<dbReference type="PANTHER" id="PTHR10638:SF4">
    <property type="entry name" value="RETINA-SPECIFIC COPPER AMINE OXIDASE"/>
    <property type="match status" value="1"/>
</dbReference>
<comment type="cofactor">
    <cofactor evidence="2">
        <name>Cu cation</name>
        <dbReference type="ChEBI" id="CHEBI:23378"/>
    </cofactor>
    <text evidence="2">Contains 1 topaquinone per subunit.</text>
</comment>
<dbReference type="GO" id="GO:0048038">
    <property type="term" value="F:quinone binding"/>
    <property type="evidence" value="ECO:0007669"/>
    <property type="project" value="InterPro"/>
</dbReference>
<dbReference type="GeneTree" id="ENSGT00950000183207"/>
<dbReference type="Pfam" id="PF01179">
    <property type="entry name" value="Cu_amine_oxid"/>
    <property type="match status" value="1"/>
</dbReference>
<dbReference type="InterPro" id="IPR015798">
    <property type="entry name" value="Cu_amine_oxidase_C"/>
</dbReference>
<dbReference type="PANTHER" id="PTHR10638">
    <property type="entry name" value="COPPER AMINE OXIDASE"/>
    <property type="match status" value="1"/>
</dbReference>
<dbReference type="InterPro" id="IPR049948">
    <property type="entry name" value="Cu_Am_ox_TPQ-bd"/>
</dbReference>
<comment type="PTM">
    <text evidence="1 2">Topaquinone (TPQ) is generated by copper-dependent autoxidation of a specific tyrosyl residue.</text>
</comment>
<evidence type="ECO:0000256" key="1">
    <source>
        <dbReference type="PIRSR" id="PIRSR600269-51"/>
    </source>
</evidence>
<name>A0A803YS14_MELGA</name>
<reference evidence="4 5" key="1">
    <citation type="journal article" date="2010" name="PLoS Biol.">
        <title>Multi-platform next-generation sequencing of the domestic turkey (Meleagris gallopavo): genome assembly and analysis.</title>
        <authorList>
            <person name="Dalloul R.A."/>
            <person name="Long J.A."/>
            <person name="Zimin A.V."/>
            <person name="Aslam L."/>
            <person name="Beal K."/>
            <person name="Blomberg L.A."/>
            <person name="Bouffard P."/>
            <person name="Burt D.W."/>
            <person name="Crasta O."/>
            <person name="Crooijmans R.P."/>
            <person name="Cooper K."/>
            <person name="Coulombe R.A."/>
            <person name="De S."/>
            <person name="Delany M.E."/>
            <person name="Dodgson J.B."/>
            <person name="Dong J.J."/>
            <person name="Evans C."/>
            <person name="Frederickson K.M."/>
            <person name="Flicek P."/>
            <person name="Florea L."/>
            <person name="Folkerts O."/>
            <person name="Groenen M.A."/>
            <person name="Harkins T.T."/>
            <person name="Herrero J."/>
            <person name="Hoffmann S."/>
            <person name="Megens H.J."/>
            <person name="Jiang A."/>
            <person name="de Jong P."/>
            <person name="Kaiser P."/>
            <person name="Kim H."/>
            <person name="Kim K.W."/>
            <person name="Kim S."/>
            <person name="Langenberger D."/>
            <person name="Lee M.K."/>
            <person name="Lee T."/>
            <person name="Mane S."/>
            <person name="Marcais G."/>
            <person name="Marz M."/>
            <person name="McElroy A.P."/>
            <person name="Modise T."/>
            <person name="Nefedov M."/>
            <person name="Notredame C."/>
            <person name="Paton I.R."/>
            <person name="Payne W.S."/>
            <person name="Pertea G."/>
            <person name="Prickett D."/>
            <person name="Puiu D."/>
            <person name="Qioa D."/>
            <person name="Raineri E."/>
            <person name="Ruffier M."/>
            <person name="Salzberg S.L."/>
            <person name="Schatz M.C."/>
            <person name="Scheuring C."/>
            <person name="Schmidt C.J."/>
            <person name="Schroeder S."/>
            <person name="Searle S.M."/>
            <person name="Smith E.J."/>
            <person name="Smith J."/>
            <person name="Sonstegard T.S."/>
            <person name="Stadler P.F."/>
            <person name="Tafer H."/>
            <person name="Tu Z.J."/>
            <person name="Van Tassell C.P."/>
            <person name="Vilella A.J."/>
            <person name="Williams K.P."/>
            <person name="Yorke J.A."/>
            <person name="Zhang L."/>
            <person name="Zhang H.B."/>
            <person name="Zhang X."/>
            <person name="Zhang Y."/>
            <person name="Reed K.M."/>
        </authorList>
    </citation>
    <scope>NUCLEOTIDE SEQUENCE [LARGE SCALE GENOMIC DNA]</scope>
</reference>
<evidence type="ECO:0000259" key="3">
    <source>
        <dbReference type="Pfam" id="PF01179"/>
    </source>
</evidence>
<dbReference type="PROSITE" id="PS01164">
    <property type="entry name" value="COPPER_AMINE_OXID_1"/>
    <property type="match status" value="1"/>
</dbReference>
<reference evidence="4" key="2">
    <citation type="submission" date="2025-08" db="UniProtKB">
        <authorList>
            <consortium name="Ensembl"/>
        </authorList>
    </citation>
    <scope>IDENTIFICATION</scope>
</reference>
<comment type="similarity">
    <text evidence="2">Belongs to the copper/topaquinone oxidase family.</text>
</comment>
<accession>A0A803YS14</accession>
<keyword evidence="2" id="KW-0560">Oxidoreductase</keyword>
<feature type="domain" description="Copper amine oxidase catalytic" evidence="3">
    <location>
        <begin position="3"/>
        <end position="121"/>
    </location>
</feature>
<evidence type="ECO:0000313" key="4">
    <source>
        <dbReference type="Ensembl" id="ENSMGAP00000034562.1"/>
    </source>
</evidence>
<dbReference type="InterPro" id="IPR000269">
    <property type="entry name" value="Cu_amine_oxidase"/>
</dbReference>
<dbReference type="AlphaFoldDB" id="A0A803YS14"/>
<dbReference type="Proteomes" id="UP000001645">
    <property type="component" value="Chromosome 29"/>
</dbReference>
<keyword evidence="2" id="KW-0186">Copper</keyword>
<dbReference type="Gene3D" id="2.70.98.20">
    <property type="entry name" value="Copper amine oxidase, catalytic domain"/>
    <property type="match status" value="1"/>
</dbReference>
<keyword evidence="2" id="KW-0479">Metal-binding</keyword>
<reference evidence="4" key="3">
    <citation type="submission" date="2025-09" db="UniProtKB">
        <authorList>
            <consortium name="Ensembl"/>
        </authorList>
    </citation>
    <scope>IDENTIFICATION</scope>
</reference>
<dbReference type="Ensembl" id="ENSMGAT00000025175.1">
    <property type="protein sequence ID" value="ENSMGAP00000034562.1"/>
    <property type="gene ID" value="ENSMGAG00000021589.1"/>
</dbReference>